<sequence length="67" mass="7318">MDDDRLRRKYPVSAIGGGFDAVWRPSAHEADQAWRALQIVPVPAPSPDKGPGVIDFDDGTVTIEIDE</sequence>
<dbReference type="EMBL" id="BSEJ01000012">
    <property type="protein sequence ID" value="GLJ62383.1"/>
    <property type="molecule type" value="Genomic_DNA"/>
</dbReference>
<reference evidence="1" key="1">
    <citation type="journal article" date="2014" name="Int. J. Syst. Evol. Microbiol.">
        <title>Complete genome sequence of Corynebacterium casei LMG S-19264T (=DSM 44701T), isolated from a smear-ripened cheese.</title>
        <authorList>
            <consortium name="US DOE Joint Genome Institute (JGI-PGF)"/>
            <person name="Walter F."/>
            <person name="Albersmeier A."/>
            <person name="Kalinowski J."/>
            <person name="Ruckert C."/>
        </authorList>
    </citation>
    <scope>NUCLEOTIDE SEQUENCE</scope>
    <source>
        <strain evidence="1">VKM Ac-1020</strain>
    </source>
</reference>
<organism evidence="1 2">
    <name type="scientific">Microbacterium barkeri</name>
    <dbReference type="NCBI Taxonomy" id="33917"/>
    <lineage>
        <taxon>Bacteria</taxon>
        <taxon>Bacillati</taxon>
        <taxon>Actinomycetota</taxon>
        <taxon>Actinomycetes</taxon>
        <taxon>Micrococcales</taxon>
        <taxon>Microbacteriaceae</taxon>
        <taxon>Microbacterium</taxon>
    </lineage>
</organism>
<keyword evidence="2" id="KW-1185">Reference proteome</keyword>
<dbReference type="Proteomes" id="UP001142462">
    <property type="component" value="Unassembled WGS sequence"/>
</dbReference>
<accession>A0A9W6LXM5</accession>
<gene>
    <name evidence="1" type="ORF">GCM10017576_25130</name>
</gene>
<name>A0A9W6LXM5_9MICO</name>
<reference evidence="1" key="2">
    <citation type="submission" date="2023-01" db="EMBL/GenBank/DDBJ databases">
        <authorList>
            <person name="Sun Q."/>
            <person name="Evtushenko L."/>
        </authorList>
    </citation>
    <scope>NUCLEOTIDE SEQUENCE</scope>
    <source>
        <strain evidence="1">VKM Ac-1020</strain>
    </source>
</reference>
<evidence type="ECO:0000313" key="2">
    <source>
        <dbReference type="Proteomes" id="UP001142462"/>
    </source>
</evidence>
<comment type="caution">
    <text evidence="1">The sequence shown here is derived from an EMBL/GenBank/DDBJ whole genome shotgun (WGS) entry which is preliminary data.</text>
</comment>
<proteinExistence type="predicted"/>
<protein>
    <submittedName>
        <fullName evidence="1">Uncharacterized protein</fullName>
    </submittedName>
</protein>
<dbReference type="RefSeq" id="WP_271174075.1">
    <property type="nucleotide sequence ID" value="NZ_BSEJ01000012.1"/>
</dbReference>
<dbReference type="AlphaFoldDB" id="A0A9W6LXM5"/>
<evidence type="ECO:0000313" key="1">
    <source>
        <dbReference type="EMBL" id="GLJ62383.1"/>
    </source>
</evidence>